<evidence type="ECO:0000313" key="2">
    <source>
        <dbReference type="Proteomes" id="UP000038802"/>
    </source>
</evidence>
<reference evidence="2" key="1">
    <citation type="submission" date="2015-03" db="EMBL/GenBank/DDBJ databases">
        <authorList>
            <consortium name="Pathogen Informatics"/>
        </authorList>
    </citation>
    <scope>NUCLEOTIDE SEQUENCE [LARGE SCALE GENOMIC DNA]</scope>
    <source>
        <strain evidence="2">K00500041</strain>
    </source>
</reference>
<dbReference type="EMBL" id="CSAE01001035">
    <property type="protein sequence ID" value="COX23256.1"/>
    <property type="molecule type" value="Genomic_DNA"/>
</dbReference>
<dbReference type="AlphaFoldDB" id="A0A0U0T644"/>
<name>A0A0U0T644_MYCTX</name>
<dbReference type="Proteomes" id="UP000038802">
    <property type="component" value="Unassembled WGS sequence"/>
</dbReference>
<evidence type="ECO:0000313" key="1">
    <source>
        <dbReference type="EMBL" id="COX23256.1"/>
    </source>
</evidence>
<sequence length="38" mass="4455">MARNTEYMGSRLLYGFWNTGWTRRRKASTWSRASAPTS</sequence>
<accession>A0A0U0T644</accession>
<proteinExistence type="predicted"/>
<gene>
    <name evidence="1" type="ORF">ERS007703_04947</name>
</gene>
<protein>
    <submittedName>
        <fullName evidence="1">Uncharacterized protein</fullName>
    </submittedName>
</protein>
<organism evidence="1 2">
    <name type="scientific">Mycobacterium tuberculosis</name>
    <dbReference type="NCBI Taxonomy" id="1773"/>
    <lineage>
        <taxon>Bacteria</taxon>
        <taxon>Bacillati</taxon>
        <taxon>Actinomycetota</taxon>
        <taxon>Actinomycetes</taxon>
        <taxon>Mycobacteriales</taxon>
        <taxon>Mycobacteriaceae</taxon>
        <taxon>Mycobacterium</taxon>
        <taxon>Mycobacterium tuberculosis complex</taxon>
    </lineage>
</organism>